<feature type="transmembrane region" description="Helical" evidence="8">
    <location>
        <begin position="60"/>
        <end position="81"/>
    </location>
</feature>
<dbReference type="PANTHER" id="PTHR43535:SF1">
    <property type="entry name" value="PHOSPHATIDATE CYTIDYLYLTRANSFERASE"/>
    <property type="match status" value="1"/>
</dbReference>
<dbReference type="InterPro" id="IPR000374">
    <property type="entry name" value="PC_trans"/>
</dbReference>
<comment type="subcellular location">
    <subcellularLocation>
        <location evidence="1">Membrane</location>
        <topology evidence="1">Multi-pass membrane protein</topology>
    </subcellularLocation>
</comment>
<keyword evidence="3 7" id="KW-0808">Transferase</keyword>
<keyword evidence="6 8" id="KW-0472">Membrane</keyword>
<dbReference type="OrthoDB" id="9799199at2"/>
<feature type="transmembrane region" description="Helical" evidence="8">
    <location>
        <begin position="22"/>
        <end position="48"/>
    </location>
</feature>
<comment type="catalytic activity">
    <reaction evidence="7">
        <text>a 1,2-diacyl-sn-glycero-3-phosphate + CTP + H(+) = a CDP-1,2-diacyl-sn-glycerol + diphosphate</text>
        <dbReference type="Rhea" id="RHEA:16229"/>
        <dbReference type="ChEBI" id="CHEBI:15378"/>
        <dbReference type="ChEBI" id="CHEBI:33019"/>
        <dbReference type="ChEBI" id="CHEBI:37563"/>
        <dbReference type="ChEBI" id="CHEBI:58332"/>
        <dbReference type="ChEBI" id="CHEBI:58608"/>
        <dbReference type="EC" id="2.7.7.41"/>
    </reaction>
</comment>
<dbReference type="GO" id="GO:0005886">
    <property type="term" value="C:plasma membrane"/>
    <property type="evidence" value="ECO:0007669"/>
    <property type="project" value="TreeGrafter"/>
</dbReference>
<dbReference type="PANTHER" id="PTHR43535">
    <property type="entry name" value="PHOSPHATIDATE CYTIDYLYLTRANSFERASE"/>
    <property type="match status" value="1"/>
</dbReference>
<feature type="transmembrane region" description="Helical" evidence="8">
    <location>
        <begin position="254"/>
        <end position="271"/>
    </location>
</feature>
<dbReference type="GO" id="GO:0016024">
    <property type="term" value="P:CDP-diacylglycerol biosynthetic process"/>
    <property type="evidence" value="ECO:0007669"/>
    <property type="project" value="UniProtKB-UniPathway"/>
</dbReference>
<evidence type="ECO:0000256" key="6">
    <source>
        <dbReference type="ARBA" id="ARBA00023136"/>
    </source>
</evidence>
<dbReference type="Proteomes" id="UP000008634">
    <property type="component" value="Chromosome"/>
</dbReference>
<comment type="similarity">
    <text evidence="2 7">Belongs to the CDS family.</text>
</comment>
<gene>
    <name evidence="9" type="ordered locus">Celal_3815</name>
</gene>
<keyword evidence="5 8" id="KW-1133">Transmembrane helix</keyword>
<accession>E6XBF1</accession>
<sequence length="273" mass="30868">MKLKTDNLEHKYADVPLRVKTWVYIILVFVLAISHPLAMKIFISYIGFQVFLEFLRMFQIKINLIIASLGIGITQFLLLFFLNFENYFLYALGISLLVIMLFLIRNSSLKQLSGIVLGLVIALFVFPHLVFLREGILGVKALVFLVVVTELNDVFQYVMGKSFGKRKIMPKISPNKTWAGVVGGVFLTLILSAILGYFLLPSPLVVNIVLGLILGISGFFGDIFMSLLKRRTNVKDTGQLLPGHGGLLDRMDSLIFNLPIFFWVFTVWLKTNL</sequence>
<evidence type="ECO:0000256" key="3">
    <source>
        <dbReference type="ARBA" id="ARBA00022679"/>
    </source>
</evidence>
<evidence type="ECO:0000256" key="2">
    <source>
        <dbReference type="ARBA" id="ARBA00010185"/>
    </source>
</evidence>
<dbReference type="RefSeq" id="WP_013552514.1">
    <property type="nucleotide sequence ID" value="NC_014934.1"/>
</dbReference>
<keyword evidence="4 7" id="KW-0812">Transmembrane</keyword>
<proteinExistence type="inferred from homology"/>
<keyword evidence="10" id="KW-1185">Reference proteome</keyword>
<evidence type="ECO:0000256" key="1">
    <source>
        <dbReference type="ARBA" id="ARBA00004141"/>
    </source>
</evidence>
<feature type="transmembrane region" description="Helical" evidence="8">
    <location>
        <begin position="178"/>
        <end position="198"/>
    </location>
</feature>
<evidence type="ECO:0000256" key="4">
    <source>
        <dbReference type="ARBA" id="ARBA00022692"/>
    </source>
</evidence>
<dbReference type="UniPathway" id="UPA00557">
    <property type="reaction ID" value="UER00614"/>
</dbReference>
<comment type="pathway">
    <text evidence="7">Phospholipid metabolism; CDP-diacylglycerol biosynthesis; CDP-diacylglycerol from sn-glycerol 3-phosphate: step 3/3.</text>
</comment>
<keyword evidence="7 9" id="KW-0548">Nucleotidyltransferase</keyword>
<dbReference type="EMBL" id="CP002453">
    <property type="protein sequence ID" value="ADV51064.1"/>
    <property type="molecule type" value="Genomic_DNA"/>
</dbReference>
<dbReference type="AlphaFoldDB" id="E6XBF1"/>
<reference evidence="9 10" key="1">
    <citation type="journal article" date="2010" name="Stand. Genomic Sci.">
        <title>Complete genome sequence of Cellulophaga algicola type strain (IC166).</title>
        <authorList>
            <person name="Abt B."/>
            <person name="Lu M."/>
            <person name="Misra M."/>
            <person name="Han C."/>
            <person name="Nolan M."/>
            <person name="Lucas S."/>
            <person name="Hammon N."/>
            <person name="Deshpande S."/>
            <person name="Cheng J.F."/>
            <person name="Tapia R."/>
            <person name="Goodwin L."/>
            <person name="Pitluck S."/>
            <person name="Liolios K."/>
            <person name="Pagani I."/>
            <person name="Ivanova N."/>
            <person name="Mavromatis K."/>
            <person name="Ovchinikova G."/>
            <person name="Pati A."/>
            <person name="Chen A."/>
            <person name="Palaniappan K."/>
            <person name="Land M."/>
            <person name="Hauser L."/>
            <person name="Chang Y.J."/>
            <person name="Jeffries C.D."/>
            <person name="Detter J.C."/>
            <person name="Brambilla E."/>
            <person name="Rohde M."/>
            <person name="Tindall B.J."/>
            <person name="Goker M."/>
            <person name="Woyke T."/>
            <person name="Bristow J."/>
            <person name="Eisen J.A."/>
            <person name="Markowitz V."/>
            <person name="Hugenholtz P."/>
            <person name="Kyrpides N.C."/>
            <person name="Klenk H.P."/>
            <person name="Lapidus A."/>
        </authorList>
    </citation>
    <scope>NUCLEOTIDE SEQUENCE [LARGE SCALE GENOMIC DNA]</scope>
    <source>
        <strain evidence="10">DSM 14237 / IC166 / ACAM 630</strain>
    </source>
</reference>
<feature type="transmembrane region" description="Helical" evidence="8">
    <location>
        <begin position="204"/>
        <end position="225"/>
    </location>
</feature>
<evidence type="ECO:0000256" key="7">
    <source>
        <dbReference type="RuleBase" id="RU003938"/>
    </source>
</evidence>
<dbReference type="EC" id="2.7.7.41" evidence="7"/>
<feature type="transmembrane region" description="Helical" evidence="8">
    <location>
        <begin position="137"/>
        <end position="158"/>
    </location>
</feature>
<feature type="transmembrane region" description="Helical" evidence="8">
    <location>
        <begin position="87"/>
        <end position="105"/>
    </location>
</feature>
<dbReference type="eggNOG" id="COG4589">
    <property type="taxonomic scope" value="Bacteria"/>
</dbReference>
<dbReference type="PROSITE" id="PS01315">
    <property type="entry name" value="CDS"/>
    <property type="match status" value="1"/>
</dbReference>
<dbReference type="Pfam" id="PF01148">
    <property type="entry name" value="CTP_transf_1"/>
    <property type="match status" value="1"/>
</dbReference>
<evidence type="ECO:0000256" key="8">
    <source>
        <dbReference type="SAM" id="Phobius"/>
    </source>
</evidence>
<dbReference type="STRING" id="688270.Celal_3815"/>
<dbReference type="GO" id="GO:0004605">
    <property type="term" value="F:phosphatidate cytidylyltransferase activity"/>
    <property type="evidence" value="ECO:0007669"/>
    <property type="project" value="UniProtKB-EC"/>
</dbReference>
<dbReference type="GO" id="GO:0009273">
    <property type="term" value="P:peptidoglycan-based cell wall biogenesis"/>
    <property type="evidence" value="ECO:0007669"/>
    <property type="project" value="TreeGrafter"/>
</dbReference>
<organism evidence="9 10">
    <name type="scientific">Cellulophaga algicola (strain DSM 14237 / IC166 / ACAM 630)</name>
    <dbReference type="NCBI Taxonomy" id="688270"/>
    <lineage>
        <taxon>Bacteria</taxon>
        <taxon>Pseudomonadati</taxon>
        <taxon>Bacteroidota</taxon>
        <taxon>Flavobacteriia</taxon>
        <taxon>Flavobacteriales</taxon>
        <taxon>Flavobacteriaceae</taxon>
        <taxon>Cellulophaga</taxon>
    </lineage>
</organism>
<name>E6XBF1_CELAD</name>
<evidence type="ECO:0000313" key="9">
    <source>
        <dbReference type="EMBL" id="ADV51064.1"/>
    </source>
</evidence>
<evidence type="ECO:0000256" key="5">
    <source>
        <dbReference type="ARBA" id="ARBA00022989"/>
    </source>
</evidence>
<feature type="transmembrane region" description="Helical" evidence="8">
    <location>
        <begin position="112"/>
        <end position="131"/>
    </location>
</feature>
<evidence type="ECO:0000313" key="10">
    <source>
        <dbReference type="Proteomes" id="UP000008634"/>
    </source>
</evidence>
<protein>
    <recommendedName>
        <fullName evidence="7">Phosphatidate cytidylyltransferase</fullName>
        <ecNumber evidence="7">2.7.7.41</ecNumber>
    </recommendedName>
</protein>
<dbReference type="KEGG" id="cao:Celal_3815"/>
<dbReference type="HOGENOM" id="CLU_037294_3_2_10"/>